<comment type="similarity">
    <text evidence="5">Belongs to the uridine kinase family.</text>
</comment>
<evidence type="ECO:0000256" key="3">
    <source>
        <dbReference type="ARBA" id="ARBA00022741"/>
    </source>
</evidence>
<dbReference type="PANTHER" id="PTHR10285">
    <property type="entry name" value="URIDINE KINASE"/>
    <property type="match status" value="1"/>
</dbReference>
<dbReference type="InterPro" id="IPR000764">
    <property type="entry name" value="Uridine_kinase-like"/>
</dbReference>
<dbReference type="GO" id="GO:0004849">
    <property type="term" value="F:uridine kinase activity"/>
    <property type="evidence" value="ECO:0007669"/>
    <property type="project" value="UniProtKB-EC"/>
</dbReference>
<evidence type="ECO:0000256" key="1">
    <source>
        <dbReference type="ARBA" id="ARBA00004690"/>
    </source>
</evidence>
<dbReference type="EC" id="2.7.1.48" evidence="5"/>
<evidence type="ECO:0000256" key="4">
    <source>
        <dbReference type="ARBA" id="ARBA00022777"/>
    </source>
</evidence>
<dbReference type="NCBIfam" id="TIGR00235">
    <property type="entry name" value="udk"/>
    <property type="match status" value="1"/>
</dbReference>
<evidence type="ECO:0000256" key="5">
    <source>
        <dbReference type="RuleBase" id="RU003825"/>
    </source>
</evidence>
<dbReference type="GO" id="GO:0044206">
    <property type="term" value="P:UMP salvage"/>
    <property type="evidence" value="ECO:0007669"/>
    <property type="project" value="UniProtKB-UniPathway"/>
</dbReference>
<comment type="subcellular location">
    <subcellularLocation>
        <location evidence="5">Cytoplasm</location>
    </subcellularLocation>
</comment>
<evidence type="ECO:0000313" key="8">
    <source>
        <dbReference type="Proteomes" id="UP000229497"/>
    </source>
</evidence>
<dbReference type="GO" id="GO:0005524">
    <property type="term" value="F:ATP binding"/>
    <property type="evidence" value="ECO:0007669"/>
    <property type="project" value="UniProtKB-KW"/>
</dbReference>
<evidence type="ECO:0000256" key="2">
    <source>
        <dbReference type="ARBA" id="ARBA00022679"/>
    </source>
</evidence>
<proteinExistence type="inferred from homology"/>
<keyword evidence="5" id="KW-0067">ATP-binding</keyword>
<name>A0A2H0KJB9_9BACT</name>
<comment type="pathway">
    <text evidence="5">Pyrimidine metabolism; CTP biosynthesis via salvage pathway; CTP from cytidine: step 1/3.</text>
</comment>
<sequence>MKQTPLFVGIAGGTGSGKTTVATKIVSFFNRHCSCIAHDSYYKDQSHMKMSEREKTNYDHPDSLETDLIIRQLRELKRGEKIKVPLYDFSHHNRSTEALLVKPNRIVIIEGILIFQNEELRNMMDIKLFIDTDADIRLGRRITLDIRERGRTLDFSLNQYLTMSRPMHLAFVEPTKKYADIILPHGGENVMGIELVINAIRQSLKK</sequence>
<comment type="catalytic activity">
    <reaction evidence="5">
        <text>cytidine + ATP = CMP + ADP + H(+)</text>
        <dbReference type="Rhea" id="RHEA:24674"/>
        <dbReference type="ChEBI" id="CHEBI:15378"/>
        <dbReference type="ChEBI" id="CHEBI:17562"/>
        <dbReference type="ChEBI" id="CHEBI:30616"/>
        <dbReference type="ChEBI" id="CHEBI:60377"/>
        <dbReference type="ChEBI" id="CHEBI:456216"/>
        <dbReference type="EC" id="2.7.1.48"/>
    </reaction>
</comment>
<dbReference type="EMBL" id="PCVK01000112">
    <property type="protein sequence ID" value="PIQ71351.1"/>
    <property type="molecule type" value="Genomic_DNA"/>
</dbReference>
<keyword evidence="2 5" id="KW-0808">Transferase</keyword>
<organism evidence="7 8">
    <name type="scientific">Candidatus Roizmanbacteria bacterium CG11_big_fil_rev_8_21_14_0_20_37_16</name>
    <dbReference type="NCBI Taxonomy" id="1974857"/>
    <lineage>
        <taxon>Bacteria</taxon>
        <taxon>Candidatus Roizmaniibacteriota</taxon>
    </lineage>
</organism>
<dbReference type="Pfam" id="PF00485">
    <property type="entry name" value="PRK"/>
    <property type="match status" value="1"/>
</dbReference>
<dbReference type="GO" id="GO:0044211">
    <property type="term" value="P:CTP salvage"/>
    <property type="evidence" value="ECO:0007669"/>
    <property type="project" value="UniProtKB-UniPathway"/>
</dbReference>
<dbReference type="Gene3D" id="3.40.50.300">
    <property type="entry name" value="P-loop containing nucleotide triphosphate hydrolases"/>
    <property type="match status" value="1"/>
</dbReference>
<evidence type="ECO:0000313" key="7">
    <source>
        <dbReference type="EMBL" id="PIQ71351.1"/>
    </source>
</evidence>
<reference evidence="7 8" key="1">
    <citation type="submission" date="2017-09" db="EMBL/GenBank/DDBJ databases">
        <title>Depth-based differentiation of microbial function through sediment-hosted aquifers and enrichment of novel symbionts in the deep terrestrial subsurface.</title>
        <authorList>
            <person name="Probst A.J."/>
            <person name="Ladd B."/>
            <person name="Jarett J.K."/>
            <person name="Geller-Mcgrath D.E."/>
            <person name="Sieber C.M."/>
            <person name="Emerson J.B."/>
            <person name="Anantharaman K."/>
            <person name="Thomas B.C."/>
            <person name="Malmstrom R."/>
            <person name="Stieglmeier M."/>
            <person name="Klingl A."/>
            <person name="Woyke T."/>
            <person name="Ryan C.M."/>
            <person name="Banfield J.F."/>
        </authorList>
    </citation>
    <scope>NUCLEOTIDE SEQUENCE [LARGE SCALE GENOMIC DNA]</scope>
    <source>
        <strain evidence="7">CG11_big_fil_rev_8_21_14_0_20_37_16</strain>
    </source>
</reference>
<gene>
    <name evidence="7" type="ORF">COV87_03905</name>
</gene>
<dbReference type="AlphaFoldDB" id="A0A2H0KJB9"/>
<dbReference type="CDD" id="cd02023">
    <property type="entry name" value="UMPK"/>
    <property type="match status" value="1"/>
</dbReference>
<dbReference type="InterPro" id="IPR027417">
    <property type="entry name" value="P-loop_NTPase"/>
</dbReference>
<comment type="catalytic activity">
    <reaction evidence="5">
        <text>uridine + ATP = UMP + ADP + H(+)</text>
        <dbReference type="Rhea" id="RHEA:16825"/>
        <dbReference type="ChEBI" id="CHEBI:15378"/>
        <dbReference type="ChEBI" id="CHEBI:16704"/>
        <dbReference type="ChEBI" id="CHEBI:30616"/>
        <dbReference type="ChEBI" id="CHEBI:57865"/>
        <dbReference type="ChEBI" id="CHEBI:456216"/>
        <dbReference type="EC" id="2.7.1.48"/>
    </reaction>
</comment>
<dbReference type="SUPFAM" id="SSF52540">
    <property type="entry name" value="P-loop containing nucleoside triphosphate hydrolases"/>
    <property type="match status" value="1"/>
</dbReference>
<accession>A0A2H0KJB9</accession>
<dbReference type="NCBIfam" id="NF004018">
    <property type="entry name" value="PRK05480.1"/>
    <property type="match status" value="1"/>
</dbReference>
<protein>
    <recommendedName>
        <fullName evidence="5">Uridine kinase</fullName>
        <ecNumber evidence="5">2.7.1.48</ecNumber>
    </recommendedName>
</protein>
<keyword evidence="3 5" id="KW-0547">Nucleotide-binding</keyword>
<feature type="domain" description="Phosphoribulokinase/uridine kinase" evidence="6">
    <location>
        <begin position="7"/>
        <end position="189"/>
    </location>
</feature>
<dbReference type="InterPro" id="IPR006083">
    <property type="entry name" value="PRK/URK"/>
</dbReference>
<evidence type="ECO:0000259" key="6">
    <source>
        <dbReference type="Pfam" id="PF00485"/>
    </source>
</evidence>
<keyword evidence="5" id="KW-0963">Cytoplasm</keyword>
<dbReference type="UniPathway" id="UPA00574">
    <property type="reaction ID" value="UER00637"/>
</dbReference>
<dbReference type="GO" id="GO:0005737">
    <property type="term" value="C:cytoplasm"/>
    <property type="evidence" value="ECO:0007669"/>
    <property type="project" value="UniProtKB-SubCell"/>
</dbReference>
<keyword evidence="4 5" id="KW-0418">Kinase</keyword>
<dbReference type="UniPathway" id="UPA00579">
    <property type="reaction ID" value="UER00640"/>
</dbReference>
<comment type="pathway">
    <text evidence="1 5">Pyrimidine metabolism; UMP biosynthesis via salvage pathway; UMP from uridine: step 1/1.</text>
</comment>
<dbReference type="PRINTS" id="PR00988">
    <property type="entry name" value="URIDINKINASE"/>
</dbReference>
<comment type="caution">
    <text evidence="7">The sequence shown here is derived from an EMBL/GenBank/DDBJ whole genome shotgun (WGS) entry which is preliminary data.</text>
</comment>
<dbReference type="GO" id="GO:0043771">
    <property type="term" value="F:cytidine kinase activity"/>
    <property type="evidence" value="ECO:0007669"/>
    <property type="project" value="RHEA"/>
</dbReference>
<dbReference type="Proteomes" id="UP000229497">
    <property type="component" value="Unassembled WGS sequence"/>
</dbReference>